<feature type="domain" description="Heterokaryon incompatibility" evidence="1">
    <location>
        <begin position="10"/>
        <end position="64"/>
    </location>
</feature>
<dbReference type="Pfam" id="PF06985">
    <property type="entry name" value="HET"/>
    <property type="match status" value="1"/>
</dbReference>
<dbReference type="PANTHER" id="PTHR24148:SF64">
    <property type="entry name" value="HETEROKARYON INCOMPATIBILITY DOMAIN-CONTAINING PROTEIN"/>
    <property type="match status" value="1"/>
</dbReference>
<keyword evidence="3" id="KW-1185">Reference proteome</keyword>
<organism evidence="2 3">
    <name type="scientific">Byssothecium circinans</name>
    <dbReference type="NCBI Taxonomy" id="147558"/>
    <lineage>
        <taxon>Eukaryota</taxon>
        <taxon>Fungi</taxon>
        <taxon>Dikarya</taxon>
        <taxon>Ascomycota</taxon>
        <taxon>Pezizomycotina</taxon>
        <taxon>Dothideomycetes</taxon>
        <taxon>Pleosporomycetidae</taxon>
        <taxon>Pleosporales</taxon>
        <taxon>Massarineae</taxon>
        <taxon>Massarinaceae</taxon>
        <taxon>Byssothecium</taxon>
    </lineage>
</organism>
<name>A0A6A5TAR5_9PLEO</name>
<dbReference type="AlphaFoldDB" id="A0A6A5TAR5"/>
<protein>
    <submittedName>
        <fullName evidence="2">HET-domain-containing protein</fullName>
    </submittedName>
</protein>
<gene>
    <name evidence="2" type="ORF">CC80DRAFT_296816</name>
</gene>
<accession>A0A6A5TAR5</accession>
<reference evidence="2" key="1">
    <citation type="journal article" date="2020" name="Stud. Mycol.">
        <title>101 Dothideomycetes genomes: a test case for predicting lifestyles and emergence of pathogens.</title>
        <authorList>
            <person name="Haridas S."/>
            <person name="Albert R."/>
            <person name="Binder M."/>
            <person name="Bloem J."/>
            <person name="Labutti K."/>
            <person name="Salamov A."/>
            <person name="Andreopoulos B."/>
            <person name="Baker S."/>
            <person name="Barry K."/>
            <person name="Bills G."/>
            <person name="Bluhm B."/>
            <person name="Cannon C."/>
            <person name="Castanera R."/>
            <person name="Culley D."/>
            <person name="Daum C."/>
            <person name="Ezra D."/>
            <person name="Gonzalez J."/>
            <person name="Henrissat B."/>
            <person name="Kuo A."/>
            <person name="Liang C."/>
            <person name="Lipzen A."/>
            <person name="Lutzoni F."/>
            <person name="Magnuson J."/>
            <person name="Mondo S."/>
            <person name="Nolan M."/>
            <person name="Ohm R."/>
            <person name="Pangilinan J."/>
            <person name="Park H.-J."/>
            <person name="Ramirez L."/>
            <person name="Alfaro M."/>
            <person name="Sun H."/>
            <person name="Tritt A."/>
            <person name="Yoshinaga Y."/>
            <person name="Zwiers L.-H."/>
            <person name="Turgeon B."/>
            <person name="Goodwin S."/>
            <person name="Spatafora J."/>
            <person name="Crous P."/>
            <person name="Grigoriev I."/>
        </authorList>
    </citation>
    <scope>NUCLEOTIDE SEQUENCE</scope>
    <source>
        <strain evidence="2">CBS 675.92</strain>
    </source>
</reference>
<evidence type="ECO:0000313" key="3">
    <source>
        <dbReference type="Proteomes" id="UP000800035"/>
    </source>
</evidence>
<dbReference type="InterPro" id="IPR010730">
    <property type="entry name" value="HET"/>
</dbReference>
<evidence type="ECO:0000313" key="2">
    <source>
        <dbReference type="EMBL" id="KAF1948809.1"/>
    </source>
</evidence>
<proteinExistence type="predicted"/>
<dbReference type="Proteomes" id="UP000800035">
    <property type="component" value="Unassembled WGS sequence"/>
</dbReference>
<dbReference type="PANTHER" id="PTHR24148">
    <property type="entry name" value="ANKYRIN REPEAT DOMAIN-CONTAINING PROTEIN 39 HOMOLOG-RELATED"/>
    <property type="match status" value="1"/>
</dbReference>
<dbReference type="InterPro" id="IPR052895">
    <property type="entry name" value="HetReg/Transcr_Mod"/>
</dbReference>
<dbReference type="EMBL" id="ML977048">
    <property type="protein sequence ID" value="KAF1948809.1"/>
    <property type="molecule type" value="Genomic_DNA"/>
</dbReference>
<sequence>MRNDCPLPHPKYLWIDQLCIDQSSEKEKSRQVKRMAEIIEKAQYVIVWLGHDDQQSGTAMRLIADTWFIEQVPQKGPQTFLDSVFGLLCTMSFETTANDFSMITTALKPSCTDYIRIGSRSSKNLYSPKTYCLLAVLVPSR</sequence>
<evidence type="ECO:0000259" key="1">
    <source>
        <dbReference type="Pfam" id="PF06985"/>
    </source>
</evidence>
<dbReference type="OrthoDB" id="3553147at2759"/>